<sequence>MAIPDRDQSWTERLRAIGHRIHHALSTHPIVVTLITTGTTSPRTTEALRPVEELLAALHDAGFDDHDALRAANRQHS</sequence>
<dbReference type="SUPFAM" id="SSF48498">
    <property type="entry name" value="Tetracyclin repressor-like, C-terminal domain"/>
    <property type="match status" value="1"/>
</dbReference>
<comment type="caution">
    <text evidence="4">The sequence shown here is derived from an EMBL/GenBank/DDBJ whole genome shotgun (WGS) entry which is preliminary data.</text>
</comment>
<reference evidence="4 5" key="1">
    <citation type="submission" date="2021-01" db="EMBL/GenBank/DDBJ databases">
        <title>WGS of actinomycetes isolated from Thailand.</title>
        <authorList>
            <person name="Thawai C."/>
        </authorList>
    </citation>
    <scope>NUCLEOTIDE SEQUENCE [LARGE SCALE GENOMIC DNA]</scope>
    <source>
        <strain evidence="4 5">CA3R110</strain>
    </source>
</reference>
<evidence type="ECO:0000259" key="3">
    <source>
        <dbReference type="Pfam" id="PF02909"/>
    </source>
</evidence>
<accession>A0ABS1Q4M0</accession>
<evidence type="ECO:0000256" key="1">
    <source>
        <dbReference type="ARBA" id="ARBA00023015"/>
    </source>
</evidence>
<name>A0ABS1Q4M0_9ACTN</name>
<dbReference type="Gene3D" id="1.10.357.10">
    <property type="entry name" value="Tetracycline Repressor, domain 2"/>
    <property type="match status" value="1"/>
</dbReference>
<protein>
    <submittedName>
        <fullName evidence="4">TetR/AcrR family transcriptional regulator C-terminal domain-containing protein</fullName>
    </submittedName>
</protein>
<organism evidence="4 5">
    <name type="scientific">Streptomyces endocoffeicus</name>
    <dbReference type="NCBI Taxonomy" id="2898945"/>
    <lineage>
        <taxon>Bacteria</taxon>
        <taxon>Bacillati</taxon>
        <taxon>Actinomycetota</taxon>
        <taxon>Actinomycetes</taxon>
        <taxon>Kitasatosporales</taxon>
        <taxon>Streptomycetaceae</taxon>
        <taxon>Streptomyces</taxon>
    </lineage>
</organism>
<gene>
    <name evidence="4" type="ORF">JK364_45965</name>
</gene>
<feature type="domain" description="Tetracycline repressor TetR C-terminal" evidence="3">
    <location>
        <begin position="4"/>
        <end position="73"/>
    </location>
</feature>
<evidence type="ECO:0000313" key="4">
    <source>
        <dbReference type="EMBL" id="MBL1119626.1"/>
    </source>
</evidence>
<evidence type="ECO:0000256" key="2">
    <source>
        <dbReference type="ARBA" id="ARBA00023163"/>
    </source>
</evidence>
<dbReference type="Proteomes" id="UP000621510">
    <property type="component" value="Unassembled WGS sequence"/>
</dbReference>
<proteinExistence type="predicted"/>
<evidence type="ECO:0000313" key="5">
    <source>
        <dbReference type="Proteomes" id="UP000621510"/>
    </source>
</evidence>
<dbReference type="InterPro" id="IPR036271">
    <property type="entry name" value="Tet_transcr_reg_TetR-rel_C_sf"/>
</dbReference>
<dbReference type="EMBL" id="JAERRG010000034">
    <property type="protein sequence ID" value="MBL1119626.1"/>
    <property type="molecule type" value="Genomic_DNA"/>
</dbReference>
<dbReference type="Pfam" id="PF02909">
    <property type="entry name" value="TetR_C_1"/>
    <property type="match status" value="1"/>
</dbReference>
<keyword evidence="2" id="KW-0804">Transcription</keyword>
<keyword evidence="5" id="KW-1185">Reference proteome</keyword>
<keyword evidence="1" id="KW-0805">Transcription regulation</keyword>
<dbReference type="InterPro" id="IPR004111">
    <property type="entry name" value="Repressor_TetR_C"/>
</dbReference>